<keyword evidence="6 8" id="KW-0547">Nucleotide-binding</keyword>
<dbReference type="PROSITE" id="PS00859">
    <property type="entry name" value="GTP_CYCLOHYDROL_1_1"/>
    <property type="match status" value="1"/>
</dbReference>
<dbReference type="InterPro" id="IPR018234">
    <property type="entry name" value="GTP_CycHdrlase_I_CS"/>
</dbReference>
<dbReference type="NCBIfam" id="NF006825">
    <property type="entry name" value="PRK09347.1-2"/>
    <property type="match status" value="1"/>
</dbReference>
<keyword evidence="7 8" id="KW-0378">Hydrolase</keyword>
<keyword evidence="4 8" id="KW-0554">One-carbon metabolism</keyword>
<feature type="domain" description="GTP cyclohydrolase I" evidence="9">
    <location>
        <begin position="3"/>
        <end position="181"/>
    </location>
</feature>
<keyword evidence="11" id="KW-1185">Reference proteome</keyword>
<dbReference type="PANTHER" id="PTHR11109">
    <property type="entry name" value="GTP CYCLOHYDROLASE I"/>
    <property type="match status" value="1"/>
</dbReference>
<accession>A0ABT4VD46</accession>
<evidence type="ECO:0000256" key="8">
    <source>
        <dbReference type="HAMAP-Rule" id="MF_00223"/>
    </source>
</evidence>
<dbReference type="Pfam" id="PF01227">
    <property type="entry name" value="GTP_cyclohydroI"/>
    <property type="match status" value="1"/>
</dbReference>
<sequence>MAIQEAIQSMFDFIGEDRNREGLIDTPKRVMQSWSHIFGGYKMDPTMILESAIFKEGVCDEMVVLKNVEFYSMCEHHFLPFFGHISIGYIPNNKFVGISKLARLVEVYSRRLQIQENMTSQIADTIMEVLQPKGVMVIVHARHMCMKMRGVETQDSVMITSAVRGLFKSDHRTREEFMGHIRG</sequence>
<comment type="pathway">
    <text evidence="2 8">Cofactor biosynthesis; 7,8-dihydroneopterin triphosphate biosynthesis; 7,8-dihydroneopterin triphosphate from GTP: step 1/1.</text>
</comment>
<comment type="caution">
    <text evidence="10">The sequence shown here is derived from an EMBL/GenBank/DDBJ whole genome shotgun (WGS) entry which is preliminary data.</text>
</comment>
<dbReference type="GO" id="GO:0003934">
    <property type="term" value="F:GTP cyclohydrolase I activity"/>
    <property type="evidence" value="ECO:0007669"/>
    <property type="project" value="UniProtKB-EC"/>
</dbReference>
<evidence type="ECO:0000256" key="7">
    <source>
        <dbReference type="ARBA" id="ARBA00022801"/>
    </source>
</evidence>
<feature type="binding site" evidence="8">
    <location>
        <position position="145"/>
    </location>
    <ligand>
        <name>Zn(2+)</name>
        <dbReference type="ChEBI" id="CHEBI:29105"/>
    </ligand>
</feature>
<dbReference type="InterPro" id="IPR020602">
    <property type="entry name" value="GTP_CycHdrlase_I_dom"/>
</dbReference>
<dbReference type="EC" id="3.5.4.16" evidence="8"/>
<dbReference type="Gene3D" id="1.10.286.10">
    <property type="match status" value="1"/>
</dbReference>
<dbReference type="NCBIfam" id="TIGR00063">
    <property type="entry name" value="folE"/>
    <property type="match status" value="1"/>
</dbReference>
<name>A0ABT4VD46_9HELI</name>
<dbReference type="NCBIfam" id="NF006826">
    <property type="entry name" value="PRK09347.1-3"/>
    <property type="match status" value="1"/>
</dbReference>
<comment type="subunit">
    <text evidence="8">Homopolymer.</text>
</comment>
<dbReference type="InterPro" id="IPR001474">
    <property type="entry name" value="GTP_CycHdrlase_I"/>
</dbReference>
<proteinExistence type="inferred from homology"/>
<evidence type="ECO:0000256" key="4">
    <source>
        <dbReference type="ARBA" id="ARBA00022563"/>
    </source>
</evidence>
<reference evidence="10 11" key="1">
    <citation type="submission" date="2023-01" db="EMBL/GenBank/DDBJ databases">
        <title>Description of Helicobacter ibis sp. nov. isolated from faecal droppings of black-faced ibis (Theristicus melanopis).</title>
        <authorList>
            <person name="Lopez-Cantillo M."/>
            <person name="Vidal-Veuthey B."/>
            <person name="Mella A."/>
            <person name="De La Haba R."/>
            <person name="Collado L."/>
        </authorList>
    </citation>
    <scope>NUCLEOTIDE SEQUENCE [LARGE SCALE GENOMIC DNA]</scope>
    <source>
        <strain evidence="10 11">A82</strain>
    </source>
</reference>
<dbReference type="EMBL" id="JAQHXR010000001">
    <property type="protein sequence ID" value="MDA3968629.1"/>
    <property type="molecule type" value="Genomic_DNA"/>
</dbReference>
<dbReference type="InterPro" id="IPR043134">
    <property type="entry name" value="GTP-CH-I_N"/>
</dbReference>
<dbReference type="Gene3D" id="3.30.1130.10">
    <property type="match status" value="1"/>
</dbReference>
<organism evidence="10 11">
    <name type="scientific">Helicobacter ibis</name>
    <dbReference type="NCBI Taxonomy" id="2962633"/>
    <lineage>
        <taxon>Bacteria</taxon>
        <taxon>Pseudomonadati</taxon>
        <taxon>Campylobacterota</taxon>
        <taxon>Epsilonproteobacteria</taxon>
        <taxon>Campylobacterales</taxon>
        <taxon>Helicobacteraceae</taxon>
        <taxon>Helicobacter</taxon>
    </lineage>
</organism>
<dbReference type="SUPFAM" id="SSF55620">
    <property type="entry name" value="Tetrahydrobiopterin biosynthesis enzymes-like"/>
    <property type="match status" value="1"/>
</dbReference>
<dbReference type="Proteomes" id="UP001210261">
    <property type="component" value="Unassembled WGS sequence"/>
</dbReference>
<evidence type="ECO:0000256" key="1">
    <source>
        <dbReference type="ARBA" id="ARBA00001052"/>
    </source>
</evidence>
<evidence type="ECO:0000259" key="9">
    <source>
        <dbReference type="Pfam" id="PF01227"/>
    </source>
</evidence>
<keyword evidence="8" id="KW-0342">GTP-binding</keyword>
<evidence type="ECO:0000256" key="3">
    <source>
        <dbReference type="ARBA" id="ARBA00008085"/>
    </source>
</evidence>
<dbReference type="PANTHER" id="PTHR11109:SF7">
    <property type="entry name" value="GTP CYCLOHYDROLASE 1"/>
    <property type="match status" value="1"/>
</dbReference>
<keyword evidence="8" id="KW-0862">Zinc</keyword>
<feature type="binding site" evidence="8">
    <location>
        <position position="74"/>
    </location>
    <ligand>
        <name>Zn(2+)</name>
        <dbReference type="ChEBI" id="CHEBI:29105"/>
    </ligand>
</feature>
<evidence type="ECO:0000256" key="6">
    <source>
        <dbReference type="ARBA" id="ARBA00022741"/>
    </source>
</evidence>
<dbReference type="HAMAP" id="MF_00223">
    <property type="entry name" value="FolE"/>
    <property type="match status" value="1"/>
</dbReference>
<gene>
    <name evidence="8 10" type="primary">folE</name>
    <name evidence="10" type="ORF">PF021_02945</name>
</gene>
<dbReference type="InterPro" id="IPR043133">
    <property type="entry name" value="GTP-CH-I_C/QueF"/>
</dbReference>
<evidence type="ECO:0000256" key="2">
    <source>
        <dbReference type="ARBA" id="ARBA00005080"/>
    </source>
</evidence>
<comment type="similarity">
    <text evidence="3 8">Belongs to the GTP cyclohydrolase I family.</text>
</comment>
<evidence type="ECO:0000313" key="11">
    <source>
        <dbReference type="Proteomes" id="UP001210261"/>
    </source>
</evidence>
<evidence type="ECO:0000313" key="10">
    <source>
        <dbReference type="EMBL" id="MDA3968629.1"/>
    </source>
</evidence>
<protein>
    <recommendedName>
        <fullName evidence="8">GTP cyclohydrolase 1</fullName>
        <ecNumber evidence="8">3.5.4.16</ecNumber>
    </recommendedName>
    <alternativeName>
        <fullName evidence="8">GTP cyclohydrolase I</fullName>
        <shortName evidence="8">GTP-CH-I</shortName>
    </alternativeName>
</protein>
<keyword evidence="5 8" id="KW-0479">Metal-binding</keyword>
<feature type="binding site" evidence="8">
    <location>
        <position position="77"/>
    </location>
    <ligand>
        <name>Zn(2+)</name>
        <dbReference type="ChEBI" id="CHEBI:29105"/>
    </ligand>
</feature>
<comment type="catalytic activity">
    <reaction evidence="1 8">
        <text>GTP + H2O = 7,8-dihydroneopterin 3'-triphosphate + formate + H(+)</text>
        <dbReference type="Rhea" id="RHEA:17473"/>
        <dbReference type="ChEBI" id="CHEBI:15377"/>
        <dbReference type="ChEBI" id="CHEBI:15378"/>
        <dbReference type="ChEBI" id="CHEBI:15740"/>
        <dbReference type="ChEBI" id="CHEBI:37565"/>
        <dbReference type="ChEBI" id="CHEBI:58462"/>
        <dbReference type="EC" id="3.5.4.16"/>
    </reaction>
</comment>
<evidence type="ECO:0000256" key="5">
    <source>
        <dbReference type="ARBA" id="ARBA00022723"/>
    </source>
</evidence>
<dbReference type="PROSITE" id="PS00860">
    <property type="entry name" value="GTP_CYCLOHYDROL_1_2"/>
    <property type="match status" value="1"/>
</dbReference>